<sequence length="251" mass="27434">MNNATHDEVKQLLPSDYPEVLLDAVVERLIAMEITNQRDLVGLASDDPLLTSLVNSLFPAAAKETDDAEQSRLVKAMKVRSLIKEACAKSSLKSTSSSQEASLKDYSARFSARYGGMPSASLLPDGGMLKLAHNDIAAYKEFKVALVNGFRQRLSSLARRLAEKKGISYGEAVAKTLLKGTNSELLVQAYSSTPMGRFGDSISDRRFPGKGRGSCPYSRSQCQLLKIRKCPFGPSQHKSDVADENKKRKTT</sequence>
<organism evidence="2">
    <name type="scientific">Perkinsus marinus (strain ATCC 50983 / TXsc)</name>
    <dbReference type="NCBI Taxonomy" id="423536"/>
    <lineage>
        <taxon>Eukaryota</taxon>
        <taxon>Sar</taxon>
        <taxon>Alveolata</taxon>
        <taxon>Perkinsozoa</taxon>
        <taxon>Perkinsea</taxon>
        <taxon>Perkinsida</taxon>
        <taxon>Perkinsidae</taxon>
        <taxon>Perkinsus</taxon>
    </lineage>
</organism>
<accession>C5LXC0</accession>
<protein>
    <submittedName>
        <fullName evidence="1">Uncharacterized protein</fullName>
    </submittedName>
</protein>
<evidence type="ECO:0000313" key="2">
    <source>
        <dbReference type="Proteomes" id="UP000007800"/>
    </source>
</evidence>
<dbReference type="Proteomes" id="UP000007800">
    <property type="component" value="Unassembled WGS sequence"/>
</dbReference>
<gene>
    <name evidence="1" type="ORF">Pmar_PMAR016926</name>
</gene>
<proteinExistence type="predicted"/>
<dbReference type="EMBL" id="GG686414">
    <property type="protein sequence ID" value="EEQ98669.1"/>
    <property type="molecule type" value="Genomic_DNA"/>
</dbReference>
<evidence type="ECO:0000313" key="1">
    <source>
        <dbReference type="EMBL" id="EEQ98669.1"/>
    </source>
</evidence>
<dbReference type="InParanoid" id="C5LXC0"/>
<name>C5LXC0_PERM5</name>
<dbReference type="AlphaFoldDB" id="C5LXC0"/>
<keyword evidence="2" id="KW-1185">Reference proteome</keyword>
<dbReference type="RefSeq" id="XP_002765952.1">
    <property type="nucleotide sequence ID" value="XM_002765906.1"/>
</dbReference>
<reference evidence="1 2" key="1">
    <citation type="submission" date="2008-07" db="EMBL/GenBank/DDBJ databases">
        <authorList>
            <person name="El-Sayed N."/>
            <person name="Caler E."/>
            <person name="Inman J."/>
            <person name="Amedeo P."/>
            <person name="Hass B."/>
            <person name="Wortman J."/>
        </authorList>
    </citation>
    <scope>NUCLEOTIDE SEQUENCE [LARGE SCALE GENOMIC DNA]</scope>
    <source>
        <strain evidence="2">ATCC 50983 / TXsc</strain>
    </source>
</reference>
<dbReference type="GeneID" id="9062467"/>